<sequence length="50" mass="5846">TLAILGRDKNTGGRRNGFHNRWDHTYLDRRSLSFKEFLLRANNLEFAGIP</sequence>
<feature type="non-terminal residue" evidence="1">
    <location>
        <position position="1"/>
    </location>
</feature>
<dbReference type="EMBL" id="CAJVCH010011054">
    <property type="protein sequence ID" value="CAG7669135.1"/>
    <property type="molecule type" value="Genomic_DNA"/>
</dbReference>
<comment type="caution">
    <text evidence="1">The sequence shown here is derived from an EMBL/GenBank/DDBJ whole genome shotgun (WGS) entry which is preliminary data.</text>
</comment>
<evidence type="ECO:0000313" key="2">
    <source>
        <dbReference type="Proteomes" id="UP000708208"/>
    </source>
</evidence>
<protein>
    <submittedName>
        <fullName evidence="1">Uncharacterized protein</fullName>
    </submittedName>
</protein>
<keyword evidence="2" id="KW-1185">Reference proteome</keyword>
<gene>
    <name evidence="1" type="ORF">AFUS01_LOCUS1980</name>
</gene>
<evidence type="ECO:0000313" key="1">
    <source>
        <dbReference type="EMBL" id="CAG7669135.1"/>
    </source>
</evidence>
<reference evidence="1" key="1">
    <citation type="submission" date="2021-06" db="EMBL/GenBank/DDBJ databases">
        <authorList>
            <person name="Hodson N. C."/>
            <person name="Mongue J. A."/>
            <person name="Jaron S. K."/>
        </authorList>
    </citation>
    <scope>NUCLEOTIDE SEQUENCE</scope>
</reference>
<proteinExistence type="predicted"/>
<accession>A0A8J2NMN9</accession>
<dbReference type="Proteomes" id="UP000708208">
    <property type="component" value="Unassembled WGS sequence"/>
</dbReference>
<organism evidence="1 2">
    <name type="scientific">Allacma fusca</name>
    <dbReference type="NCBI Taxonomy" id="39272"/>
    <lineage>
        <taxon>Eukaryota</taxon>
        <taxon>Metazoa</taxon>
        <taxon>Ecdysozoa</taxon>
        <taxon>Arthropoda</taxon>
        <taxon>Hexapoda</taxon>
        <taxon>Collembola</taxon>
        <taxon>Symphypleona</taxon>
        <taxon>Sminthuridae</taxon>
        <taxon>Allacma</taxon>
    </lineage>
</organism>
<dbReference type="AlphaFoldDB" id="A0A8J2NMN9"/>
<name>A0A8J2NMN9_9HEXA</name>